<comment type="caution">
    <text evidence="1">The sequence shown here is derived from an EMBL/GenBank/DDBJ whole genome shotgun (WGS) entry which is preliminary data.</text>
</comment>
<accession>A0AAW0BHE7</accession>
<dbReference type="Proteomes" id="UP001362999">
    <property type="component" value="Unassembled WGS sequence"/>
</dbReference>
<name>A0AAW0BHE7_9AGAR</name>
<dbReference type="AlphaFoldDB" id="A0AAW0BHE7"/>
<gene>
    <name evidence="1" type="ORF">R3P38DRAFT_3193404</name>
</gene>
<proteinExistence type="predicted"/>
<organism evidence="1 2">
    <name type="scientific">Favolaschia claudopus</name>
    <dbReference type="NCBI Taxonomy" id="2862362"/>
    <lineage>
        <taxon>Eukaryota</taxon>
        <taxon>Fungi</taxon>
        <taxon>Dikarya</taxon>
        <taxon>Basidiomycota</taxon>
        <taxon>Agaricomycotina</taxon>
        <taxon>Agaricomycetes</taxon>
        <taxon>Agaricomycetidae</taxon>
        <taxon>Agaricales</taxon>
        <taxon>Marasmiineae</taxon>
        <taxon>Mycenaceae</taxon>
        <taxon>Favolaschia</taxon>
    </lineage>
</organism>
<evidence type="ECO:0000313" key="2">
    <source>
        <dbReference type="Proteomes" id="UP001362999"/>
    </source>
</evidence>
<reference evidence="1 2" key="1">
    <citation type="journal article" date="2024" name="J Genomics">
        <title>Draft genome sequencing and assembly of Favolaschia claudopus CIRM-BRFM 2984 isolated from oak limbs.</title>
        <authorList>
            <person name="Navarro D."/>
            <person name="Drula E."/>
            <person name="Chaduli D."/>
            <person name="Cazenave R."/>
            <person name="Ahrendt S."/>
            <person name="Wang J."/>
            <person name="Lipzen A."/>
            <person name="Daum C."/>
            <person name="Barry K."/>
            <person name="Grigoriev I.V."/>
            <person name="Favel A."/>
            <person name="Rosso M.N."/>
            <person name="Martin F."/>
        </authorList>
    </citation>
    <scope>NUCLEOTIDE SEQUENCE [LARGE SCALE GENOMIC DNA]</scope>
    <source>
        <strain evidence="1 2">CIRM-BRFM 2984</strain>
    </source>
</reference>
<keyword evidence="2" id="KW-1185">Reference proteome</keyword>
<protein>
    <submittedName>
        <fullName evidence="1">Uncharacterized protein</fullName>
    </submittedName>
</protein>
<dbReference type="EMBL" id="JAWWNJ010000033">
    <property type="protein sequence ID" value="KAK7025816.1"/>
    <property type="molecule type" value="Genomic_DNA"/>
</dbReference>
<evidence type="ECO:0000313" key="1">
    <source>
        <dbReference type="EMBL" id="KAK7025816.1"/>
    </source>
</evidence>
<sequence length="163" mass="18017">MSSTLHNPRTSSSLPFPLSPCSNTVPFPLLHGAVPLEGSENLPPPRVRAQRVETQRRSQPPTPLEAFHTALQHVRMMSLRAQLSTAPSHEKHAVIDAHFFKVLRLLTALKTPLTSRSAHSLRQPCALLQFAPGRAHFVNLSVTGLLTSQPIHHTPHLVLAYFD</sequence>